<dbReference type="InterPro" id="IPR051077">
    <property type="entry name" value="Ca-dependent_lectin"/>
</dbReference>
<feature type="chain" id="PRO_5026873106" evidence="2">
    <location>
        <begin position="23"/>
        <end position="235"/>
    </location>
</feature>
<dbReference type="Proteomes" id="UP000507470">
    <property type="component" value="Unassembled WGS sequence"/>
</dbReference>
<feature type="signal peptide" evidence="2">
    <location>
        <begin position="1"/>
        <end position="22"/>
    </location>
</feature>
<dbReference type="PANTHER" id="PTHR24024">
    <property type="entry name" value="PULMONARY SURFACTANT-ASSOCIATED PROTEIN A"/>
    <property type="match status" value="1"/>
</dbReference>
<dbReference type="AlphaFoldDB" id="A0A6J8ALU6"/>
<dbReference type="PROSITE" id="PS51257">
    <property type="entry name" value="PROKAR_LIPOPROTEIN"/>
    <property type="match status" value="1"/>
</dbReference>
<gene>
    <name evidence="3" type="ORF">MCOR_9253</name>
</gene>
<evidence type="ECO:0000313" key="3">
    <source>
        <dbReference type="EMBL" id="CAC5370388.1"/>
    </source>
</evidence>
<feature type="coiled-coil region" evidence="1">
    <location>
        <begin position="44"/>
        <end position="71"/>
    </location>
</feature>
<dbReference type="GO" id="GO:0005615">
    <property type="term" value="C:extracellular space"/>
    <property type="evidence" value="ECO:0007669"/>
    <property type="project" value="TreeGrafter"/>
</dbReference>
<proteinExistence type="predicted"/>
<organism evidence="3 4">
    <name type="scientific">Mytilus coruscus</name>
    <name type="common">Sea mussel</name>
    <dbReference type="NCBI Taxonomy" id="42192"/>
    <lineage>
        <taxon>Eukaryota</taxon>
        <taxon>Metazoa</taxon>
        <taxon>Spiralia</taxon>
        <taxon>Lophotrochozoa</taxon>
        <taxon>Mollusca</taxon>
        <taxon>Bivalvia</taxon>
        <taxon>Autobranchia</taxon>
        <taxon>Pteriomorphia</taxon>
        <taxon>Mytilida</taxon>
        <taxon>Mytiloidea</taxon>
        <taxon>Mytilidae</taxon>
        <taxon>Mytilinae</taxon>
        <taxon>Mytilus</taxon>
    </lineage>
</organism>
<evidence type="ECO:0000256" key="2">
    <source>
        <dbReference type="SAM" id="SignalP"/>
    </source>
</evidence>
<evidence type="ECO:0000256" key="1">
    <source>
        <dbReference type="SAM" id="Coils"/>
    </source>
</evidence>
<protein>
    <submittedName>
        <fullName evidence="3">Uncharacterized protein</fullName>
    </submittedName>
</protein>
<keyword evidence="1" id="KW-0175">Coiled coil</keyword>
<evidence type="ECO:0000313" key="4">
    <source>
        <dbReference type="Proteomes" id="UP000507470"/>
    </source>
</evidence>
<dbReference type="EMBL" id="CACVKT020001697">
    <property type="protein sequence ID" value="CAC5370388.1"/>
    <property type="molecule type" value="Genomic_DNA"/>
</dbReference>
<dbReference type="OrthoDB" id="6063111at2759"/>
<name>A0A6J8ALU6_MYTCO</name>
<reference evidence="3 4" key="1">
    <citation type="submission" date="2020-06" db="EMBL/GenBank/DDBJ databases">
        <authorList>
            <person name="Li R."/>
            <person name="Bekaert M."/>
        </authorList>
    </citation>
    <scope>NUCLEOTIDE SEQUENCE [LARGE SCALE GENOMIC DNA]</scope>
    <source>
        <strain evidence="4">wild</strain>
    </source>
</reference>
<keyword evidence="4" id="KW-1185">Reference proteome</keyword>
<dbReference type="PANTHER" id="PTHR24024:SF18">
    <property type="entry name" value="SHORT-CHAIN COLLAGEN C4-LIKE"/>
    <property type="match status" value="1"/>
</dbReference>
<keyword evidence="2" id="KW-0732">Signal</keyword>
<accession>A0A6J8ALU6</accession>
<sequence>MIKDVLAWCFWTLNLSIVFVGCNYTEEQTKRLLLNDPDVLGARLTAMDNKISQLQTELSEEKTKNANLRQTITNIDSYAAGSSYYHTQTKSYFGGPANTLCLPADPEISNATYTSTDSLLYGSEYEHNYFAANSDDEDMPCVVCRMRHAATTLMIPGRKTCYSGWNIEYTGLLASGYQGYSPSTYLCVDSQPEYVPSGQEDKNGHLFYVVGYKCGSLPCPPYHDNRIAYCVVCSK</sequence>